<evidence type="ECO:0000313" key="3">
    <source>
        <dbReference type="EMBL" id="MBD7997105.1"/>
    </source>
</evidence>
<dbReference type="EMBL" id="JACSQE010000001">
    <property type="protein sequence ID" value="MBD7997105.1"/>
    <property type="molecule type" value="Genomic_DNA"/>
</dbReference>
<evidence type="ECO:0000256" key="1">
    <source>
        <dbReference type="SAM" id="MobiDB-lite"/>
    </source>
</evidence>
<feature type="region of interest" description="Disordered" evidence="1">
    <location>
        <begin position="120"/>
        <end position="141"/>
    </location>
</feature>
<proteinExistence type="predicted"/>
<keyword evidence="2" id="KW-0472">Membrane</keyword>
<keyword evidence="2" id="KW-0812">Transmembrane</keyword>
<evidence type="ECO:0000256" key="2">
    <source>
        <dbReference type="SAM" id="Phobius"/>
    </source>
</evidence>
<accession>A0ABR8UX41</accession>
<comment type="caution">
    <text evidence="3">The sequence shown here is derived from an EMBL/GenBank/DDBJ whole genome shotgun (WGS) entry which is preliminary data.</text>
</comment>
<protein>
    <recommendedName>
        <fullName evidence="5">DUF3592 domain-containing protein</fullName>
    </recommendedName>
</protein>
<dbReference type="RefSeq" id="WP_191788858.1">
    <property type="nucleotide sequence ID" value="NZ_JACSQE010000001.1"/>
</dbReference>
<evidence type="ECO:0000313" key="4">
    <source>
        <dbReference type="Proteomes" id="UP000633601"/>
    </source>
</evidence>
<feature type="compositionally biased region" description="Low complexity" evidence="1">
    <location>
        <begin position="121"/>
        <end position="134"/>
    </location>
</feature>
<evidence type="ECO:0008006" key="5">
    <source>
        <dbReference type="Google" id="ProtNLM"/>
    </source>
</evidence>
<keyword evidence="2" id="KW-1133">Transmembrane helix</keyword>
<feature type="region of interest" description="Disordered" evidence="1">
    <location>
        <begin position="214"/>
        <end position="238"/>
    </location>
</feature>
<keyword evidence="4" id="KW-1185">Reference proteome</keyword>
<feature type="transmembrane region" description="Helical" evidence="2">
    <location>
        <begin position="66"/>
        <end position="92"/>
    </location>
</feature>
<gene>
    <name evidence="3" type="ORF">H9640_00860</name>
</gene>
<reference evidence="3 4" key="1">
    <citation type="submission" date="2020-08" db="EMBL/GenBank/DDBJ databases">
        <title>A Genomic Blueprint of the Chicken Gut Microbiome.</title>
        <authorList>
            <person name="Gilroy R."/>
            <person name="Ravi A."/>
            <person name="Getino M."/>
            <person name="Pursley I."/>
            <person name="Horton D.L."/>
            <person name="Alikhan N.-F."/>
            <person name="Baker D."/>
            <person name="Gharbi K."/>
            <person name="Hall N."/>
            <person name="Watson M."/>
            <person name="Adriaenssens E.M."/>
            <person name="Foster-Nyarko E."/>
            <person name="Jarju S."/>
            <person name="Secka A."/>
            <person name="Antonio M."/>
            <person name="Oren A."/>
            <person name="Chaudhuri R."/>
            <person name="La Ragione R.M."/>
            <person name="Hildebrand F."/>
            <person name="Pallen M.J."/>
        </authorList>
    </citation>
    <scope>NUCLEOTIDE SEQUENCE [LARGE SCALE GENOMIC DNA]</scope>
    <source>
        <strain evidence="3 4">Sa2CUA8</strain>
    </source>
</reference>
<dbReference type="Proteomes" id="UP000633601">
    <property type="component" value="Unassembled WGS sequence"/>
</dbReference>
<sequence>MSQTTTVLVELADDPGAVERPLADGPGSSVPPLPVRTGWRRWAWVVPTVPAVALVVYRQLAPSQGWPLPAAVLGVLAVLLLLVAVLALARYLDDRDALRESRARDALLAGAERTTGSLLVDGAAGSDGAGQDSAPAPGVLPDGATHLGGRLTFSVDHLPVRAPFTVTVPAGAAGPRSGDPVAVWYPRGTDGRPRVVLVRYQRAWADDLLAAMHPGRADDRAPTTEGPTSADQGTDEPVAASNQDVLAAVGRAGGEHPRLAVEVVAPTDAWRTLRVDLSLPGSVRSVLVFEDAEELVCIGPDGGRPVPLDTLDPAEVLDLAERLLRAD</sequence>
<organism evidence="3 4">
    <name type="scientific">Oerskovia gallyi</name>
    <dbReference type="NCBI Taxonomy" id="2762226"/>
    <lineage>
        <taxon>Bacteria</taxon>
        <taxon>Bacillati</taxon>
        <taxon>Actinomycetota</taxon>
        <taxon>Actinomycetes</taxon>
        <taxon>Micrococcales</taxon>
        <taxon>Cellulomonadaceae</taxon>
        <taxon>Oerskovia</taxon>
    </lineage>
</organism>
<feature type="transmembrane region" description="Helical" evidence="2">
    <location>
        <begin position="42"/>
        <end position="60"/>
    </location>
</feature>
<name>A0ABR8UX41_9CELL</name>